<dbReference type="InterPro" id="IPR011057">
    <property type="entry name" value="Mss4-like_sf"/>
</dbReference>
<evidence type="ECO:0000259" key="5">
    <source>
        <dbReference type="PROSITE" id="PS51891"/>
    </source>
</evidence>
<reference evidence="6 7" key="1">
    <citation type="submission" date="2024-04" db="EMBL/GenBank/DDBJ databases">
        <title>Phyllosticta paracitricarpa is synonymous to the EU quarantine fungus P. citricarpa based on phylogenomic analyses.</title>
        <authorList>
            <consortium name="Lawrence Berkeley National Laboratory"/>
            <person name="Van Ingen-Buijs V.A."/>
            <person name="Van Westerhoven A.C."/>
            <person name="Haridas S."/>
            <person name="Skiadas P."/>
            <person name="Martin F."/>
            <person name="Groenewald J.Z."/>
            <person name="Crous P.W."/>
            <person name="Seidl M.F."/>
        </authorList>
    </citation>
    <scope>NUCLEOTIDE SEQUENCE [LARGE SCALE GENOMIC DNA]</scope>
    <source>
        <strain evidence="6 7">CBS 123374</strain>
    </source>
</reference>
<dbReference type="EMBL" id="JBBWRZ010000007">
    <property type="protein sequence ID" value="KAK8231962.1"/>
    <property type="molecule type" value="Genomic_DNA"/>
</dbReference>
<evidence type="ECO:0000256" key="3">
    <source>
        <dbReference type="ARBA" id="ARBA00022833"/>
    </source>
</evidence>
<accession>A0ABR1YKG2</accession>
<dbReference type="Proteomes" id="UP001492380">
    <property type="component" value="Unassembled WGS sequence"/>
</dbReference>
<name>A0ABR1YKG2_9PEZI</name>
<keyword evidence="2" id="KW-0479">Metal-binding</keyword>
<evidence type="ECO:0000313" key="6">
    <source>
        <dbReference type="EMBL" id="KAK8231962.1"/>
    </source>
</evidence>
<dbReference type="SUPFAM" id="SSF51316">
    <property type="entry name" value="Mss4-like"/>
    <property type="match status" value="1"/>
</dbReference>
<feature type="domain" description="CENP-V/GFA" evidence="5">
    <location>
        <begin position="3"/>
        <end position="114"/>
    </location>
</feature>
<comment type="similarity">
    <text evidence="1">Belongs to the Gfa family.</text>
</comment>
<dbReference type="InterPro" id="IPR006913">
    <property type="entry name" value="CENP-V/GFA"/>
</dbReference>
<sequence length="137" mass="15237">MKLTGSCFCRAIVYEINLKSPDDATTSLCHCGNCKKAYGTNYGLTTEVPRDAFTYTQGKPKEHAADNGSGIVVTREFCDTCGSLIIEYGEHAKSHWRYVTVGTLDDPDALPPKKENFVKHRASWMPRVSDTVQNTEQ</sequence>
<evidence type="ECO:0000256" key="1">
    <source>
        <dbReference type="ARBA" id="ARBA00005495"/>
    </source>
</evidence>
<dbReference type="PANTHER" id="PTHR33337:SF40">
    <property type="entry name" value="CENP-V_GFA DOMAIN-CONTAINING PROTEIN-RELATED"/>
    <property type="match status" value="1"/>
</dbReference>
<dbReference type="Pfam" id="PF04828">
    <property type="entry name" value="GFA"/>
    <property type="match status" value="1"/>
</dbReference>
<protein>
    <submittedName>
        <fullName evidence="6">Mss4-like protein</fullName>
    </submittedName>
</protein>
<keyword evidence="4" id="KW-0456">Lyase</keyword>
<evidence type="ECO:0000313" key="7">
    <source>
        <dbReference type="Proteomes" id="UP001492380"/>
    </source>
</evidence>
<keyword evidence="7" id="KW-1185">Reference proteome</keyword>
<comment type="caution">
    <text evidence="6">The sequence shown here is derived from an EMBL/GenBank/DDBJ whole genome shotgun (WGS) entry which is preliminary data.</text>
</comment>
<proteinExistence type="inferred from homology"/>
<gene>
    <name evidence="6" type="ORF">HDK90DRAFT_488812</name>
</gene>
<dbReference type="PROSITE" id="PS51891">
    <property type="entry name" value="CENP_V_GFA"/>
    <property type="match status" value="1"/>
</dbReference>
<dbReference type="PANTHER" id="PTHR33337">
    <property type="entry name" value="GFA DOMAIN-CONTAINING PROTEIN"/>
    <property type="match status" value="1"/>
</dbReference>
<organism evidence="6 7">
    <name type="scientific">Phyllosticta capitalensis</name>
    <dbReference type="NCBI Taxonomy" id="121624"/>
    <lineage>
        <taxon>Eukaryota</taxon>
        <taxon>Fungi</taxon>
        <taxon>Dikarya</taxon>
        <taxon>Ascomycota</taxon>
        <taxon>Pezizomycotina</taxon>
        <taxon>Dothideomycetes</taxon>
        <taxon>Dothideomycetes incertae sedis</taxon>
        <taxon>Botryosphaeriales</taxon>
        <taxon>Phyllostictaceae</taxon>
        <taxon>Phyllosticta</taxon>
    </lineage>
</organism>
<evidence type="ECO:0000256" key="4">
    <source>
        <dbReference type="ARBA" id="ARBA00023239"/>
    </source>
</evidence>
<dbReference type="Gene3D" id="3.90.1590.10">
    <property type="entry name" value="glutathione-dependent formaldehyde- activating enzyme (gfa)"/>
    <property type="match status" value="1"/>
</dbReference>
<keyword evidence="3" id="KW-0862">Zinc</keyword>
<evidence type="ECO:0000256" key="2">
    <source>
        <dbReference type="ARBA" id="ARBA00022723"/>
    </source>
</evidence>